<comment type="caution">
    <text evidence="1">The sequence shown here is derived from an EMBL/GenBank/DDBJ whole genome shotgun (WGS) entry which is preliminary data.</text>
</comment>
<sequence length="97" mass="11081">MPAAYEKYGISKELVQTVKKKMKDPVIKQKVTDLVENVSKQQLQNPAAVKTLLARISKIMNLSLTPQQSQGIVQFVIDQKIDPNNTFHLLKLWGMFR</sequence>
<dbReference type="EMBL" id="JBHSQV010000036">
    <property type="protein sequence ID" value="MFC5986315.1"/>
    <property type="molecule type" value="Genomic_DNA"/>
</dbReference>
<dbReference type="InterPro" id="IPR025942">
    <property type="entry name" value="SpoVIF"/>
</dbReference>
<organism evidence="1 2">
    <name type="scientific">Marinicrinis lubricantis</name>
    <dbReference type="NCBI Taxonomy" id="2086470"/>
    <lineage>
        <taxon>Bacteria</taxon>
        <taxon>Bacillati</taxon>
        <taxon>Bacillota</taxon>
        <taxon>Bacilli</taxon>
        <taxon>Bacillales</taxon>
        <taxon>Paenibacillaceae</taxon>
    </lineage>
</organism>
<dbReference type="RefSeq" id="WP_379893640.1">
    <property type="nucleotide sequence ID" value="NZ_CBCSCT010000001.1"/>
</dbReference>
<proteinExistence type="predicted"/>
<dbReference type="Pfam" id="PF14069">
    <property type="entry name" value="SpoVIF"/>
    <property type="match status" value="1"/>
</dbReference>
<evidence type="ECO:0000313" key="2">
    <source>
        <dbReference type="Proteomes" id="UP001596250"/>
    </source>
</evidence>
<gene>
    <name evidence="1" type="ORF">ACFPXP_07685</name>
</gene>
<keyword evidence="2" id="KW-1185">Reference proteome</keyword>
<evidence type="ECO:0000313" key="1">
    <source>
        <dbReference type="EMBL" id="MFC5986315.1"/>
    </source>
</evidence>
<reference evidence="2" key="1">
    <citation type="journal article" date="2019" name="Int. J. Syst. Evol. Microbiol.">
        <title>The Global Catalogue of Microorganisms (GCM) 10K type strain sequencing project: providing services to taxonomists for standard genome sequencing and annotation.</title>
        <authorList>
            <consortium name="The Broad Institute Genomics Platform"/>
            <consortium name="The Broad Institute Genome Sequencing Center for Infectious Disease"/>
            <person name="Wu L."/>
            <person name="Ma J."/>
        </authorList>
    </citation>
    <scope>NUCLEOTIDE SEQUENCE [LARGE SCALE GENOMIC DNA]</scope>
    <source>
        <strain evidence="2">CCM 8749</strain>
    </source>
</reference>
<dbReference type="Proteomes" id="UP001596250">
    <property type="component" value="Unassembled WGS sequence"/>
</dbReference>
<name>A0ABW1IMM1_9BACL</name>
<accession>A0ABW1IMM1</accession>
<protein>
    <submittedName>
        <fullName evidence="1">Stage VI sporulation protein F</fullName>
    </submittedName>
</protein>